<reference evidence="2 3" key="1">
    <citation type="journal article" date="2020" name="Nat. Food">
        <title>A phased Vanilla planifolia genome enables genetic improvement of flavour and production.</title>
        <authorList>
            <person name="Hasing T."/>
            <person name="Tang H."/>
            <person name="Brym M."/>
            <person name="Khazi F."/>
            <person name="Huang T."/>
            <person name="Chambers A.H."/>
        </authorList>
    </citation>
    <scope>NUCLEOTIDE SEQUENCE [LARGE SCALE GENOMIC DNA]</scope>
    <source>
        <tissue evidence="2">Leaf</tissue>
    </source>
</reference>
<dbReference type="Pfam" id="PF07714">
    <property type="entry name" value="PK_Tyr_Ser-Thr"/>
    <property type="match status" value="1"/>
</dbReference>
<keyword evidence="3" id="KW-1185">Reference proteome</keyword>
<dbReference type="PROSITE" id="PS50011">
    <property type="entry name" value="PROTEIN_KINASE_DOM"/>
    <property type="match status" value="1"/>
</dbReference>
<proteinExistence type="predicted"/>
<dbReference type="PANTHER" id="PTHR47987">
    <property type="entry name" value="OS08G0249100 PROTEIN"/>
    <property type="match status" value="1"/>
</dbReference>
<evidence type="ECO:0000259" key="1">
    <source>
        <dbReference type="PROSITE" id="PS50011"/>
    </source>
</evidence>
<dbReference type="Proteomes" id="UP000636800">
    <property type="component" value="Chromosome 2"/>
</dbReference>
<dbReference type="InterPro" id="IPR001245">
    <property type="entry name" value="Ser-Thr/Tyr_kinase_cat_dom"/>
</dbReference>
<feature type="domain" description="Protein kinase" evidence="1">
    <location>
        <begin position="1"/>
        <end position="108"/>
    </location>
</feature>
<sequence length="108" mass="11918">MSLNLRYLAPEYFIYGRIDEKIDIYAFGVVLLELISGRRPVSTGCPKVEREPCNWAKPILVSGKFELLVDPLLGDNYVAEEMERLCLAAGAATPARVKAMSSLGQGQI</sequence>
<dbReference type="GO" id="GO:0005524">
    <property type="term" value="F:ATP binding"/>
    <property type="evidence" value="ECO:0007669"/>
    <property type="project" value="InterPro"/>
</dbReference>
<accession>A0A835VBU7</accession>
<dbReference type="SUPFAM" id="SSF56112">
    <property type="entry name" value="Protein kinase-like (PK-like)"/>
    <property type="match status" value="1"/>
</dbReference>
<name>A0A835VBU7_VANPL</name>
<protein>
    <recommendedName>
        <fullName evidence="1">Protein kinase domain-containing protein</fullName>
    </recommendedName>
</protein>
<comment type="caution">
    <text evidence="2">The sequence shown here is derived from an EMBL/GenBank/DDBJ whole genome shotgun (WGS) entry which is preliminary data.</text>
</comment>
<evidence type="ECO:0000313" key="3">
    <source>
        <dbReference type="Proteomes" id="UP000636800"/>
    </source>
</evidence>
<dbReference type="GO" id="GO:0004672">
    <property type="term" value="F:protein kinase activity"/>
    <property type="evidence" value="ECO:0007669"/>
    <property type="project" value="InterPro"/>
</dbReference>
<dbReference type="AlphaFoldDB" id="A0A835VBU7"/>
<dbReference type="InterPro" id="IPR046958">
    <property type="entry name" value="RBK1/2/STUNTED"/>
</dbReference>
<dbReference type="InterPro" id="IPR011009">
    <property type="entry name" value="Kinase-like_dom_sf"/>
</dbReference>
<organism evidence="2 3">
    <name type="scientific">Vanilla planifolia</name>
    <name type="common">Vanilla</name>
    <dbReference type="NCBI Taxonomy" id="51239"/>
    <lineage>
        <taxon>Eukaryota</taxon>
        <taxon>Viridiplantae</taxon>
        <taxon>Streptophyta</taxon>
        <taxon>Embryophyta</taxon>
        <taxon>Tracheophyta</taxon>
        <taxon>Spermatophyta</taxon>
        <taxon>Magnoliopsida</taxon>
        <taxon>Liliopsida</taxon>
        <taxon>Asparagales</taxon>
        <taxon>Orchidaceae</taxon>
        <taxon>Vanilloideae</taxon>
        <taxon>Vanilleae</taxon>
        <taxon>Vanilla</taxon>
    </lineage>
</organism>
<dbReference type="EMBL" id="JADCNL010000002">
    <property type="protein sequence ID" value="KAG0491230.1"/>
    <property type="molecule type" value="Genomic_DNA"/>
</dbReference>
<evidence type="ECO:0000313" key="2">
    <source>
        <dbReference type="EMBL" id="KAG0491230.1"/>
    </source>
</evidence>
<dbReference type="Gene3D" id="1.10.510.10">
    <property type="entry name" value="Transferase(Phosphotransferase) domain 1"/>
    <property type="match status" value="1"/>
</dbReference>
<dbReference type="InterPro" id="IPR000719">
    <property type="entry name" value="Prot_kinase_dom"/>
</dbReference>
<gene>
    <name evidence="2" type="ORF">HPP92_004628</name>
</gene>
<dbReference type="OrthoDB" id="430315at2759"/>